<sequence length="334" mass="38118">MILIGEKSVKYLYILSDYLNSKDVKFFGGIYPRLLVENQCISEGFIVQKYEPMYVSMIIPYMMRFKLELCENEDYTAIVLADGLSSKIKHLTDTVYNKIGNKVTYIGGGAGYYDLQHRPCLFDNKGVYKDALFICIIKSSVKLAVEHGWNVLDGPFTVTESQDNILFKVDNYNAFDVYRDVIQEEEGVRLYKEDFFVYAKDYPFGFVEKNEDDIIVRDPIALNEEREIVCVANIPEGSELYVLHGNKESLLNSSIEIVKYCLGNVSSEYVPLLFDCISRAMFLEESFEQELVNIQNKLEYPVEGALSIGEFASKKNGGLIIHNKSTILGLLEKN</sequence>
<proteinExistence type="predicted"/>
<evidence type="ECO:0000259" key="1">
    <source>
        <dbReference type="SMART" id="SM01204"/>
    </source>
</evidence>
<reference evidence="2" key="1">
    <citation type="journal article" date="2021" name="mSystems">
        <title>Bacteria and Archaea Synergistically Convert Glycine Betaine to Biogenic Methane in the Formosa Cold Seep of the South China Sea.</title>
        <authorList>
            <person name="Li L."/>
            <person name="Zhang W."/>
            <person name="Zhang S."/>
            <person name="Song L."/>
            <person name="Sun Q."/>
            <person name="Zhang H."/>
            <person name="Xiang H."/>
            <person name="Dong X."/>
        </authorList>
    </citation>
    <scope>NUCLEOTIDE SEQUENCE</scope>
    <source>
        <strain evidence="2">ZWT</strain>
    </source>
</reference>
<feature type="domain" description="FIST C-domain" evidence="1">
    <location>
        <begin position="174"/>
        <end position="314"/>
    </location>
</feature>
<evidence type="ECO:0000313" key="2">
    <source>
        <dbReference type="EMBL" id="MCM1988635.1"/>
    </source>
</evidence>
<dbReference type="Pfam" id="PF08495">
    <property type="entry name" value="FIST"/>
    <property type="match status" value="1"/>
</dbReference>
<dbReference type="Proteomes" id="UP001056429">
    <property type="component" value="Unassembled WGS sequence"/>
</dbReference>
<evidence type="ECO:0000313" key="3">
    <source>
        <dbReference type="Proteomes" id="UP001056429"/>
    </source>
</evidence>
<dbReference type="PANTHER" id="PTHR40252:SF2">
    <property type="entry name" value="BLR0328 PROTEIN"/>
    <property type="match status" value="1"/>
</dbReference>
<dbReference type="InterPro" id="IPR019494">
    <property type="entry name" value="FIST_C"/>
</dbReference>
<protein>
    <submittedName>
        <fullName evidence="2">FIST C-terminal domain-containing protein</fullName>
    </submittedName>
</protein>
<organism evidence="2 3">
    <name type="scientific">Oceanirhabdus seepicola</name>
    <dbReference type="NCBI Taxonomy" id="2828781"/>
    <lineage>
        <taxon>Bacteria</taxon>
        <taxon>Bacillati</taxon>
        <taxon>Bacillota</taxon>
        <taxon>Clostridia</taxon>
        <taxon>Eubacteriales</taxon>
        <taxon>Clostridiaceae</taxon>
        <taxon>Oceanirhabdus</taxon>
    </lineage>
</organism>
<comment type="caution">
    <text evidence="2">The sequence shown here is derived from an EMBL/GenBank/DDBJ whole genome shotgun (WGS) entry which is preliminary data.</text>
</comment>
<dbReference type="Pfam" id="PF10442">
    <property type="entry name" value="FIST_C"/>
    <property type="match status" value="1"/>
</dbReference>
<keyword evidence="3" id="KW-1185">Reference proteome</keyword>
<name>A0A9J6NWK4_9CLOT</name>
<accession>A0A9J6NWK4</accession>
<dbReference type="SMART" id="SM01204">
    <property type="entry name" value="FIST_C"/>
    <property type="match status" value="1"/>
</dbReference>
<reference evidence="2" key="2">
    <citation type="submission" date="2021-04" db="EMBL/GenBank/DDBJ databases">
        <authorList>
            <person name="Dong X."/>
        </authorList>
    </citation>
    <scope>NUCLEOTIDE SEQUENCE</scope>
    <source>
        <strain evidence="2">ZWT</strain>
    </source>
</reference>
<dbReference type="PANTHER" id="PTHR40252">
    <property type="entry name" value="BLR0328 PROTEIN"/>
    <property type="match status" value="1"/>
</dbReference>
<dbReference type="EMBL" id="JAGSOJ010000001">
    <property type="protein sequence ID" value="MCM1988635.1"/>
    <property type="molecule type" value="Genomic_DNA"/>
</dbReference>
<dbReference type="InterPro" id="IPR013702">
    <property type="entry name" value="FIST_domain_N"/>
</dbReference>
<gene>
    <name evidence="2" type="ORF">KDK92_02710</name>
</gene>
<dbReference type="AlphaFoldDB" id="A0A9J6NWK4"/>